<dbReference type="EMBL" id="AP013068">
    <property type="protein sequence ID" value="BAN50107.1"/>
    <property type="molecule type" value="Genomic_DNA"/>
</dbReference>
<evidence type="ECO:0000313" key="3">
    <source>
        <dbReference type="Proteomes" id="UP000015503"/>
    </source>
</evidence>
<gene>
    <name evidence="2" type="ORF">PCA10_43750</name>
</gene>
<proteinExistence type="predicted"/>
<keyword evidence="3" id="KW-1185">Reference proteome</keyword>
<dbReference type="HOGENOM" id="CLU_1748090_0_0_6"/>
<sequence>MNSISISSPLASYLGLAAKPQAATTQGKPENTESAPQDPIAEIRRFANALVEQGRGGLLRAMNGGGEVASASPVADSGQTSGSDTIELPDVAELDREDALALKDKVQKLIDLGLDKSTGFIGYNGEQQTDSLATYRDWLQARGGISVYA</sequence>
<feature type="compositionally biased region" description="Polar residues" evidence="1">
    <location>
        <begin position="22"/>
        <end position="35"/>
    </location>
</feature>
<dbReference type="PATRIC" id="fig|1245471.3.peg.4426"/>
<dbReference type="eggNOG" id="ENOG50316YC">
    <property type="taxonomic scope" value="Bacteria"/>
</dbReference>
<dbReference type="OrthoDB" id="7028924at2"/>
<reference evidence="2 3" key="1">
    <citation type="journal article" date="2013" name="Genome Announc.">
        <title>Complete Genome Sequence of the Carbazole Degrader Pseudomonas resinovorans Strain CA10 (NBRC 106553).</title>
        <authorList>
            <person name="Shintani M."/>
            <person name="Hosoyama A."/>
            <person name="Ohji S."/>
            <person name="Tsuchikane K."/>
            <person name="Takarada H."/>
            <person name="Yamazoe A."/>
            <person name="Fujita N."/>
            <person name="Nojiri H."/>
        </authorList>
    </citation>
    <scope>NUCLEOTIDE SEQUENCE [LARGE SCALE GENOMIC DNA]</scope>
    <source>
        <strain evidence="2 3">NBRC 106553</strain>
    </source>
</reference>
<dbReference type="AlphaFoldDB" id="S6AHR7"/>
<dbReference type="RefSeq" id="WP_016494240.1">
    <property type="nucleotide sequence ID" value="NC_021499.1"/>
</dbReference>
<feature type="region of interest" description="Disordered" evidence="1">
    <location>
        <begin position="68"/>
        <end position="88"/>
    </location>
</feature>
<protein>
    <submittedName>
        <fullName evidence="2">Uncharacterized protein</fullName>
    </submittedName>
</protein>
<dbReference type="KEGG" id="pre:PCA10_43750"/>
<evidence type="ECO:0000313" key="2">
    <source>
        <dbReference type="EMBL" id="BAN50107.1"/>
    </source>
</evidence>
<accession>S6AHR7</accession>
<evidence type="ECO:0000256" key="1">
    <source>
        <dbReference type="SAM" id="MobiDB-lite"/>
    </source>
</evidence>
<name>S6AHR7_METRE</name>
<organism evidence="2 3">
    <name type="scientific">Metapseudomonas resinovorans NBRC 106553</name>
    <dbReference type="NCBI Taxonomy" id="1245471"/>
    <lineage>
        <taxon>Bacteria</taxon>
        <taxon>Pseudomonadati</taxon>
        <taxon>Pseudomonadota</taxon>
        <taxon>Gammaproteobacteria</taxon>
        <taxon>Pseudomonadales</taxon>
        <taxon>Pseudomonadaceae</taxon>
        <taxon>Metapseudomonas</taxon>
    </lineage>
</organism>
<feature type="region of interest" description="Disordered" evidence="1">
    <location>
        <begin position="19"/>
        <end position="38"/>
    </location>
</feature>
<dbReference type="Proteomes" id="UP000015503">
    <property type="component" value="Chromosome"/>
</dbReference>